<dbReference type="EMBL" id="MGFQ01000051">
    <property type="protein sequence ID" value="OGM08320.1"/>
    <property type="molecule type" value="Genomic_DNA"/>
</dbReference>
<protein>
    <submittedName>
        <fullName evidence="1">Uncharacterized protein</fullName>
    </submittedName>
</protein>
<comment type="caution">
    <text evidence="1">The sequence shown here is derived from an EMBL/GenBank/DDBJ whole genome shotgun (WGS) entry which is preliminary data.</text>
</comment>
<evidence type="ECO:0000313" key="2">
    <source>
        <dbReference type="Proteomes" id="UP000176939"/>
    </source>
</evidence>
<proteinExistence type="predicted"/>
<dbReference type="Proteomes" id="UP000176939">
    <property type="component" value="Unassembled WGS sequence"/>
</dbReference>
<gene>
    <name evidence="1" type="ORF">A2Z67_01470</name>
</gene>
<name>A0A1F7WZU4_9BACT</name>
<reference evidence="1 2" key="1">
    <citation type="journal article" date="2016" name="Nat. Commun.">
        <title>Thousands of microbial genomes shed light on interconnected biogeochemical processes in an aquifer system.</title>
        <authorList>
            <person name="Anantharaman K."/>
            <person name="Brown C.T."/>
            <person name="Hug L.A."/>
            <person name="Sharon I."/>
            <person name="Castelle C.J."/>
            <person name="Probst A.J."/>
            <person name="Thomas B.C."/>
            <person name="Singh A."/>
            <person name="Wilkins M.J."/>
            <person name="Karaoz U."/>
            <person name="Brodie E.L."/>
            <person name="Williams K.H."/>
            <person name="Hubbard S.S."/>
            <person name="Banfield J.F."/>
        </authorList>
    </citation>
    <scope>NUCLEOTIDE SEQUENCE [LARGE SCALE GENOMIC DNA]</scope>
</reference>
<sequence>MERISNYKEAAVSLVDNLRNSPVESNYKKICLAALDYAHRVSKDSRLSEEKKRLTGKLLELGVSINNFYDIDLLDTEEYKDLRKEFRGMAPERENDFQRYRKELSTLEKNRPIPSEFHENNIKRLETIKCYREDVNRLSLAFTFAVAFDKPLSGYYEGFDAQTEEERSLFEGFHNAVMAMQVVDDIVGRKGDIAKDRPSFYTAVCSEAEMEGQNTKATNEPYGQLDNIFNEYYDKANGYLSEKFKPILNAVKFTKTFFPKLSGLVRKYEFLETVTGVNILTDRDRKDM</sequence>
<evidence type="ECO:0000313" key="1">
    <source>
        <dbReference type="EMBL" id="OGM08320.1"/>
    </source>
</evidence>
<organism evidence="1 2">
    <name type="scientific">Candidatus Woesebacteria bacterium RBG_13_36_22</name>
    <dbReference type="NCBI Taxonomy" id="1802478"/>
    <lineage>
        <taxon>Bacteria</taxon>
        <taxon>Candidatus Woeseibacteriota</taxon>
    </lineage>
</organism>
<dbReference type="AlphaFoldDB" id="A0A1F7WZU4"/>
<accession>A0A1F7WZU4</accession>